<keyword evidence="8" id="KW-1185">Reference proteome</keyword>
<protein>
    <submittedName>
        <fullName evidence="5">Bacterio-opsin activator HTH domain protein</fullName>
    </submittedName>
</protein>
<dbReference type="PANTHER" id="PTHR34236">
    <property type="entry name" value="DIMETHYL SULFOXIDE REDUCTASE TRANSCRIPTIONAL ACTIVATOR"/>
    <property type="match status" value="1"/>
</dbReference>
<accession>E7QTC1</accession>
<reference evidence="6" key="2">
    <citation type="submission" date="2016-11" db="EMBL/GenBank/DDBJ databases">
        <authorList>
            <person name="Jaros S."/>
            <person name="Januszkiewicz K."/>
            <person name="Wedrychowicz H."/>
        </authorList>
    </citation>
    <scope>NUCLEOTIDE SEQUENCE [LARGE SCALE GENOMIC DNA]</scope>
    <source>
        <strain evidence="6">DX253</strain>
    </source>
</reference>
<gene>
    <name evidence="6" type="ORF">SAMN05444342_2252</name>
    <name evidence="5" type="ORF">ZOD2009_10245</name>
</gene>
<organism evidence="5 7">
    <name type="scientific">Haladaptatus paucihalophilus DX253</name>
    <dbReference type="NCBI Taxonomy" id="797209"/>
    <lineage>
        <taxon>Archaea</taxon>
        <taxon>Methanobacteriati</taxon>
        <taxon>Methanobacteriota</taxon>
        <taxon>Stenosarchaea group</taxon>
        <taxon>Halobacteria</taxon>
        <taxon>Halobacteriales</taxon>
        <taxon>Haladaptataceae</taxon>
        <taxon>Haladaptatus</taxon>
    </lineage>
</organism>
<dbReference type="Pfam" id="PF04967">
    <property type="entry name" value="HTH_10"/>
    <property type="match status" value="1"/>
</dbReference>
<sequence>MSGISVAFRERIGRVFVISDDYVVPILIGVGNNIDYLRVTDFAWWYRKQMSSIVEISISADEFALGRALQAAPEVQIELERVVPVGMSRFPFFWARGGDTCRFEAAARAEPAVNALTRIDTLTDNTLFHAQWNDDITNLVHGVEEANATIVEASGTADDWTFHLRFPAQEGMSSFQTFCQHEGIPIEVERVYSMQERAVHNSAGVTPAQRETLITAYEGGYFEQPRGITREELADELGISPQAVGGRLRRGYANLIAGLLRPMNG</sequence>
<keyword evidence="1" id="KW-0805">Transcription regulation</keyword>
<reference evidence="5 7" key="1">
    <citation type="journal article" date="2014" name="ISME J.">
        <title>Trehalose/2-sulfotrehalose biosynthesis and glycine-betaine uptake are widely spread mechanisms for osmoadaptation in the Halobacteriales.</title>
        <authorList>
            <person name="Youssef N.H."/>
            <person name="Savage-Ashlock K.N."/>
            <person name="McCully A.L."/>
            <person name="Luedtke B."/>
            <person name="Shaw E.I."/>
            <person name="Hoff W.D."/>
            <person name="Elshahed M.S."/>
        </authorList>
    </citation>
    <scope>NUCLEOTIDE SEQUENCE [LARGE SCALE GENOMIC DNA]</scope>
    <source>
        <strain evidence="5 7">DX253</strain>
    </source>
</reference>
<dbReference type="OrthoDB" id="156233at2157"/>
<dbReference type="PANTHER" id="PTHR34236:SF1">
    <property type="entry name" value="DIMETHYL SULFOXIDE REDUCTASE TRANSCRIPTIONAL ACTIVATOR"/>
    <property type="match status" value="1"/>
</dbReference>
<evidence type="ECO:0000313" key="5">
    <source>
        <dbReference type="EMBL" id="EFW91850.1"/>
    </source>
</evidence>
<evidence type="ECO:0000313" key="7">
    <source>
        <dbReference type="Proteomes" id="UP000003751"/>
    </source>
</evidence>
<evidence type="ECO:0000259" key="3">
    <source>
        <dbReference type="Pfam" id="PF04967"/>
    </source>
</evidence>
<dbReference type="Pfam" id="PF15915">
    <property type="entry name" value="BAT"/>
    <property type="match status" value="1"/>
</dbReference>
<dbReference type="InterPro" id="IPR031803">
    <property type="entry name" value="BAT_GAF/HTH-assoc"/>
</dbReference>
<dbReference type="CDD" id="cd00093">
    <property type="entry name" value="HTH_XRE"/>
    <property type="match status" value="1"/>
</dbReference>
<dbReference type="EMBL" id="AEMG01000009">
    <property type="protein sequence ID" value="EFW91850.1"/>
    <property type="molecule type" value="Genomic_DNA"/>
</dbReference>
<dbReference type="AlphaFoldDB" id="E7QTC1"/>
<keyword evidence="2" id="KW-0804">Transcription</keyword>
<dbReference type="PATRIC" id="fig|797209.4.peg.2009"/>
<dbReference type="Proteomes" id="UP000184203">
    <property type="component" value="Unassembled WGS sequence"/>
</dbReference>
<evidence type="ECO:0000313" key="8">
    <source>
        <dbReference type="Proteomes" id="UP000184203"/>
    </source>
</evidence>
<dbReference type="EMBL" id="FRAN01000003">
    <property type="protein sequence ID" value="SHK81119.1"/>
    <property type="molecule type" value="Genomic_DNA"/>
</dbReference>
<name>E7QTC1_HALPU</name>
<dbReference type="eggNOG" id="arCOG02280">
    <property type="taxonomic scope" value="Archaea"/>
</dbReference>
<evidence type="ECO:0000313" key="6">
    <source>
        <dbReference type="EMBL" id="SHK81119.1"/>
    </source>
</evidence>
<dbReference type="Proteomes" id="UP000003751">
    <property type="component" value="Unassembled WGS sequence"/>
</dbReference>
<feature type="domain" description="Bacterioopsin transcriptional activator GAF and HTH associated" evidence="4">
    <location>
        <begin position="54"/>
        <end position="182"/>
    </location>
</feature>
<reference evidence="8" key="3">
    <citation type="submission" date="2016-11" db="EMBL/GenBank/DDBJ databases">
        <authorList>
            <person name="Varghese N."/>
            <person name="Submissions S."/>
        </authorList>
    </citation>
    <scope>NUCLEOTIDE SEQUENCE [LARGE SCALE GENOMIC DNA]</scope>
    <source>
        <strain evidence="8">DX253</strain>
    </source>
</reference>
<evidence type="ECO:0000256" key="2">
    <source>
        <dbReference type="ARBA" id="ARBA00023163"/>
    </source>
</evidence>
<proteinExistence type="predicted"/>
<dbReference type="InterPro" id="IPR007050">
    <property type="entry name" value="HTH_bacterioopsin"/>
</dbReference>
<dbReference type="InterPro" id="IPR001387">
    <property type="entry name" value="Cro/C1-type_HTH"/>
</dbReference>
<dbReference type="STRING" id="797209.GCA_000376445_02746"/>
<evidence type="ECO:0000259" key="4">
    <source>
        <dbReference type="Pfam" id="PF15915"/>
    </source>
</evidence>
<evidence type="ECO:0000256" key="1">
    <source>
        <dbReference type="ARBA" id="ARBA00023015"/>
    </source>
</evidence>
<feature type="domain" description="HTH bat-type" evidence="3">
    <location>
        <begin position="206"/>
        <end position="256"/>
    </location>
</feature>